<dbReference type="PRINTS" id="PR00081">
    <property type="entry name" value="GDHRDH"/>
</dbReference>
<dbReference type="Proteomes" id="UP000182427">
    <property type="component" value="Chromosome I"/>
</dbReference>
<dbReference type="PANTHER" id="PTHR44169:SF6">
    <property type="entry name" value="NADPH-DEPENDENT 1-ACYLDIHYDROXYACETONE PHOSPHATE REDUCTASE"/>
    <property type="match status" value="1"/>
</dbReference>
<evidence type="ECO:0000313" key="5">
    <source>
        <dbReference type="Proteomes" id="UP000182427"/>
    </source>
</evidence>
<dbReference type="PRINTS" id="PR00080">
    <property type="entry name" value="SDRFAMILY"/>
</dbReference>
<dbReference type="InterPro" id="IPR036291">
    <property type="entry name" value="NAD(P)-bd_dom_sf"/>
</dbReference>
<dbReference type="EMBL" id="LT629690">
    <property type="protein sequence ID" value="SDF14064.1"/>
    <property type="molecule type" value="Genomic_DNA"/>
</dbReference>
<reference evidence="4 5" key="1">
    <citation type="submission" date="2016-10" db="EMBL/GenBank/DDBJ databases">
        <authorList>
            <person name="de Groot N.N."/>
        </authorList>
    </citation>
    <scope>NUCLEOTIDE SEQUENCE [LARGE SCALE GENOMIC DNA]</scope>
    <source>
        <strain evidence="4 5">GAS232</strain>
    </source>
</reference>
<dbReference type="CDD" id="cd05374">
    <property type="entry name" value="17beta-HSD-like_SDR_c"/>
    <property type="match status" value="1"/>
</dbReference>
<evidence type="ECO:0000313" key="4">
    <source>
        <dbReference type="EMBL" id="SDF14064.1"/>
    </source>
</evidence>
<evidence type="ECO:0000256" key="1">
    <source>
        <dbReference type="ARBA" id="ARBA00006484"/>
    </source>
</evidence>
<evidence type="ECO:0000256" key="2">
    <source>
        <dbReference type="ARBA" id="ARBA00023002"/>
    </source>
</evidence>
<accession>A0A1G7INE2</accession>
<dbReference type="AlphaFoldDB" id="A0A1G7INE2"/>
<dbReference type="OrthoDB" id="9808814at2"/>
<gene>
    <name evidence="4" type="ORF">SAMN05444167_1509</name>
</gene>
<sequence length="273" mass="29832">MSGKEKPVVLVTGASSGIGKDFALQLLQNGYKVYGAARRVERMADIESAGGVALEMDVTDDAAMTTAIDRIIRDEGRIDVLVNNAGYGQMGALEDVPMDVARRQMEVNLIGVARLTQLVLPHMRAQKSGRIVNISTIGGKFAGPLGGWYYASKHALEGYSDTLRMEVRQFGIDVVVIEPGGIETEWGPIAFGSAEQYSGQGAYGPLVKVMMNSPILKRTMPPPQVITDLLLKALKSKRPSARYHGGYMAGPILFLKWLLPDRMMDWVLMKTMQ</sequence>
<dbReference type="Pfam" id="PF00106">
    <property type="entry name" value="adh_short"/>
    <property type="match status" value="1"/>
</dbReference>
<organism evidence="4 5">
    <name type="scientific">Terriglobus roseus</name>
    <dbReference type="NCBI Taxonomy" id="392734"/>
    <lineage>
        <taxon>Bacteria</taxon>
        <taxon>Pseudomonadati</taxon>
        <taxon>Acidobacteriota</taxon>
        <taxon>Terriglobia</taxon>
        <taxon>Terriglobales</taxon>
        <taxon>Acidobacteriaceae</taxon>
        <taxon>Terriglobus</taxon>
    </lineage>
</organism>
<name>A0A1G7INE2_9BACT</name>
<dbReference type="InterPro" id="IPR002347">
    <property type="entry name" value="SDR_fam"/>
</dbReference>
<dbReference type="PANTHER" id="PTHR44169">
    <property type="entry name" value="NADPH-DEPENDENT 1-ACYLDIHYDROXYACETONE PHOSPHATE REDUCTASE"/>
    <property type="match status" value="1"/>
</dbReference>
<proteinExistence type="inferred from homology"/>
<dbReference type="SUPFAM" id="SSF51735">
    <property type="entry name" value="NAD(P)-binding Rossmann-fold domains"/>
    <property type="match status" value="1"/>
</dbReference>
<keyword evidence="5" id="KW-1185">Reference proteome</keyword>
<dbReference type="NCBIfam" id="NF004826">
    <property type="entry name" value="PRK06182.1"/>
    <property type="match status" value="1"/>
</dbReference>
<dbReference type="Gene3D" id="3.40.50.720">
    <property type="entry name" value="NAD(P)-binding Rossmann-like Domain"/>
    <property type="match status" value="1"/>
</dbReference>
<dbReference type="GO" id="GO:0016491">
    <property type="term" value="F:oxidoreductase activity"/>
    <property type="evidence" value="ECO:0007669"/>
    <property type="project" value="UniProtKB-KW"/>
</dbReference>
<dbReference type="RefSeq" id="WP_083344592.1">
    <property type="nucleotide sequence ID" value="NZ_LT629690.1"/>
</dbReference>
<comment type="similarity">
    <text evidence="1 3">Belongs to the short-chain dehydrogenases/reductases (SDR) family.</text>
</comment>
<protein>
    <submittedName>
        <fullName evidence="4">Short-chain dehydrogenase</fullName>
    </submittedName>
</protein>
<evidence type="ECO:0000256" key="3">
    <source>
        <dbReference type="RuleBase" id="RU000363"/>
    </source>
</evidence>
<keyword evidence="2" id="KW-0560">Oxidoreductase</keyword>